<dbReference type="OMA" id="TRCLIMW"/>
<dbReference type="InterPro" id="IPR036390">
    <property type="entry name" value="WH_DNA-bd_sf"/>
</dbReference>
<evidence type="ECO:0000313" key="5">
    <source>
        <dbReference type="EMBL" id="KAF0983709.1"/>
    </source>
</evidence>
<dbReference type="GO" id="GO:0043328">
    <property type="term" value="P:protein transport to vacuole involved in ubiquitin-dependent protein catabolic process via the multivesicular body sorting pathway"/>
    <property type="evidence" value="ECO:0007669"/>
    <property type="project" value="TreeGrafter"/>
</dbReference>
<dbReference type="PANTHER" id="PTHR13149:SF0">
    <property type="entry name" value="VACUOLAR PROTEIN-SORTING-ASSOCIATED PROTEIN 25"/>
    <property type="match status" value="1"/>
</dbReference>
<accession>A0A6A5CEG4</accession>
<dbReference type="Gene3D" id="1.10.10.10">
    <property type="entry name" value="Winged helix-like DNA-binding domain superfamily/Winged helix DNA-binding domain"/>
    <property type="match status" value="1"/>
</dbReference>
<comment type="similarity">
    <text evidence="1">Belongs to the VPS25 family.</text>
</comment>
<proteinExistence type="inferred from homology"/>
<dbReference type="Gene3D" id="1.10.10.570">
    <property type="entry name" value="Winged helix' DNA-binding domain. Chain C. Domain 1"/>
    <property type="match status" value="1"/>
</dbReference>
<dbReference type="PANTHER" id="PTHR13149">
    <property type="entry name" value="VACUOLAR PROTEIN SORTING-ASSOCIATED PROTEIN VPS25"/>
    <property type="match status" value="1"/>
</dbReference>
<keyword evidence="2" id="KW-0813">Transport</keyword>
<dbReference type="GeneID" id="68114842"/>
<evidence type="ECO:0000313" key="6">
    <source>
        <dbReference type="Proteomes" id="UP000444721"/>
    </source>
</evidence>
<sequence>MSQQDTFKLPPFYSLPPYYSFQPILETRAKQYKAWSSLILKYYEHQRKFLMNVAEEEMNFFNNKSIHRKLQKETIYDLLEDMVSKERAEWADKKKETIFIYWKTPAEWADKIQKWVDDNGLTNTVCTFFELLEGDAGEGSEFFGMNPEVFKKALKVLERRGKAEIFQSGDNEGVKFL</sequence>
<dbReference type="RefSeq" id="XP_044568422.1">
    <property type="nucleotide sequence ID" value="XM_044711389.1"/>
</dbReference>
<evidence type="ECO:0000256" key="3">
    <source>
        <dbReference type="ARBA" id="ARBA00022927"/>
    </source>
</evidence>
<dbReference type="InterPro" id="IPR036388">
    <property type="entry name" value="WH-like_DNA-bd_sf"/>
</dbReference>
<dbReference type="Proteomes" id="UP000444721">
    <property type="component" value="Unassembled WGS sequence"/>
</dbReference>
<dbReference type="AlphaFoldDB" id="A0A6A5CEG4"/>
<dbReference type="InterPro" id="IPR014041">
    <property type="entry name" value="ESCRT-II_cplx_Vps25-sub_N"/>
</dbReference>
<dbReference type="VEuPathDB" id="AmoebaDB:NF0015890"/>
<evidence type="ECO:0000256" key="2">
    <source>
        <dbReference type="ARBA" id="ARBA00022448"/>
    </source>
</evidence>
<dbReference type="SUPFAM" id="SSF46785">
    <property type="entry name" value="Winged helix' DNA-binding domain"/>
    <property type="match status" value="2"/>
</dbReference>
<dbReference type="Pfam" id="PF05871">
    <property type="entry name" value="ESCRT-II"/>
    <property type="match status" value="1"/>
</dbReference>
<dbReference type="GO" id="GO:0016236">
    <property type="term" value="P:macroautophagy"/>
    <property type="evidence" value="ECO:0007669"/>
    <property type="project" value="UniProtKB-ARBA"/>
</dbReference>
<keyword evidence="3" id="KW-0653">Protein transport</keyword>
<dbReference type="InterPro" id="IPR008570">
    <property type="entry name" value="ESCRT-II_cplx_Vps25-sub"/>
</dbReference>
<protein>
    <recommendedName>
        <fullName evidence="4">ESCRT-II complex subunit VPS25</fullName>
    </recommendedName>
</protein>
<keyword evidence="6" id="KW-1185">Reference proteome</keyword>
<name>A0A6A5CEG4_NAEFO</name>
<dbReference type="GO" id="GO:0000814">
    <property type="term" value="C:ESCRT II complex"/>
    <property type="evidence" value="ECO:0007669"/>
    <property type="project" value="InterPro"/>
</dbReference>
<dbReference type="OrthoDB" id="245150at2759"/>
<evidence type="ECO:0000256" key="1">
    <source>
        <dbReference type="ARBA" id="ARBA00009674"/>
    </source>
</evidence>
<dbReference type="GO" id="GO:0042803">
    <property type="term" value="F:protein homodimerization activity"/>
    <property type="evidence" value="ECO:0007669"/>
    <property type="project" value="TreeGrafter"/>
</dbReference>
<dbReference type="EMBL" id="VFQX01000004">
    <property type="protein sequence ID" value="KAF0983709.1"/>
    <property type="molecule type" value="Genomic_DNA"/>
</dbReference>
<gene>
    <name evidence="5" type="ORF">FDP41_007624</name>
</gene>
<organism evidence="5 6">
    <name type="scientific">Naegleria fowleri</name>
    <name type="common">Brain eating amoeba</name>
    <dbReference type="NCBI Taxonomy" id="5763"/>
    <lineage>
        <taxon>Eukaryota</taxon>
        <taxon>Discoba</taxon>
        <taxon>Heterolobosea</taxon>
        <taxon>Tetramitia</taxon>
        <taxon>Eutetramitia</taxon>
        <taxon>Vahlkampfiidae</taxon>
        <taxon>Naegleria</taxon>
    </lineage>
</organism>
<dbReference type="FunFam" id="1.10.10.10:FF:000141">
    <property type="entry name" value="vacuolar protein-sorting-associated protein 25"/>
    <property type="match status" value="1"/>
</dbReference>
<reference evidence="5 6" key="1">
    <citation type="journal article" date="2019" name="Sci. Rep.">
        <title>Nanopore sequencing improves the draft genome of the human pathogenic amoeba Naegleria fowleri.</title>
        <authorList>
            <person name="Liechti N."/>
            <person name="Schurch N."/>
            <person name="Bruggmann R."/>
            <person name="Wittwer M."/>
        </authorList>
    </citation>
    <scope>NUCLEOTIDE SEQUENCE [LARGE SCALE GENOMIC DNA]</scope>
    <source>
        <strain evidence="5 6">ATCC 30894</strain>
    </source>
</reference>
<dbReference type="GO" id="GO:0005198">
    <property type="term" value="F:structural molecule activity"/>
    <property type="evidence" value="ECO:0007669"/>
    <property type="project" value="TreeGrafter"/>
</dbReference>
<evidence type="ECO:0000256" key="4">
    <source>
        <dbReference type="ARBA" id="ARBA00030094"/>
    </source>
</evidence>
<comment type="caution">
    <text evidence="5">The sequence shown here is derived from an EMBL/GenBank/DDBJ whole genome shotgun (WGS) entry which is preliminary data.</text>
</comment>
<dbReference type="VEuPathDB" id="AmoebaDB:FDP41_007624"/>
<dbReference type="VEuPathDB" id="AmoebaDB:NfTy_007090"/>